<evidence type="ECO:0000256" key="2">
    <source>
        <dbReference type="SAM" id="MobiDB-lite"/>
    </source>
</evidence>
<dbReference type="Pfam" id="PF00022">
    <property type="entry name" value="Actin"/>
    <property type="match status" value="2"/>
</dbReference>
<reference evidence="3 4" key="1">
    <citation type="journal article" date="2018" name="IMA Fungus">
        <title>IMA Genome-F 10: Nine draft genome sequences of Claviceps purpurea s.lat., including C. arundinis, C. humidiphila, and C. cf. spartinae, pseudomolecules for the pitch canker pathogen Fusarium circinatum, draft genome of Davidsoniella eucalypti, Grosmannia galeiformis, Quambalaria eucalypti, and Teratosphaeria destructans.</title>
        <authorList>
            <person name="Wingfield B.D."/>
            <person name="Liu M."/>
            <person name="Nguyen H.D."/>
            <person name="Lane F.A."/>
            <person name="Morgan S.W."/>
            <person name="De Vos L."/>
            <person name="Wilken P.M."/>
            <person name="Duong T.A."/>
            <person name="Aylward J."/>
            <person name="Coetzee M.P."/>
            <person name="Dadej K."/>
            <person name="De Beer Z.W."/>
            <person name="Findlay W."/>
            <person name="Havenga M."/>
            <person name="Kolarik M."/>
            <person name="Menzies J.G."/>
            <person name="Naidoo K."/>
            <person name="Pochopski O."/>
            <person name="Shoukouhi P."/>
            <person name="Santana Q.C."/>
            <person name="Seifert K.A."/>
            <person name="Soal N."/>
            <person name="Steenkamp E.T."/>
            <person name="Tatham C.T."/>
            <person name="van der Nest M.A."/>
            <person name="Wingfield M.J."/>
        </authorList>
    </citation>
    <scope>NUCLEOTIDE SEQUENCE [LARGE SCALE GENOMIC DNA]</scope>
    <source>
        <strain evidence="3">CMW44962</strain>
    </source>
</reference>
<dbReference type="AlphaFoldDB" id="A0A9W7VZ60"/>
<organism evidence="3 4">
    <name type="scientific">Teratosphaeria destructans</name>
    <dbReference type="NCBI Taxonomy" id="418781"/>
    <lineage>
        <taxon>Eukaryota</taxon>
        <taxon>Fungi</taxon>
        <taxon>Dikarya</taxon>
        <taxon>Ascomycota</taxon>
        <taxon>Pezizomycotina</taxon>
        <taxon>Dothideomycetes</taxon>
        <taxon>Dothideomycetidae</taxon>
        <taxon>Mycosphaerellales</taxon>
        <taxon>Teratosphaeriaceae</taxon>
        <taxon>Teratosphaeria</taxon>
    </lineage>
</organism>
<feature type="region of interest" description="Disordered" evidence="2">
    <location>
        <begin position="554"/>
        <end position="614"/>
    </location>
</feature>
<evidence type="ECO:0000313" key="3">
    <source>
        <dbReference type="EMBL" id="KAH9818193.1"/>
    </source>
</evidence>
<protein>
    <submittedName>
        <fullName evidence="3">Actin-related protein 8</fullName>
    </submittedName>
</protein>
<dbReference type="FunFam" id="3.30.420.40:FF:000232">
    <property type="entry name" value="Actin-related protein 8"/>
    <property type="match status" value="1"/>
</dbReference>
<dbReference type="InterPro" id="IPR043129">
    <property type="entry name" value="ATPase_NBD"/>
</dbReference>
<sequence>MVGKKSKTALLRDEGLQRTDNGLTFSIWPQAQMINQKSKSTHLEMVGRKVLDGLRKGKKELYALNVQYVRSEFLKRDEQLLAVRLEQEKRFDARKKAALDVDRARAQAAQHGLPFTEPDVDMDPDVAMADELGEDYGSKTIVIHVGSQNLRLGLATDALPKTVPMVIAKRSDRSEAEASEPMPKRLKLEEDAQPNELFGDEFADQYTAMANEFKTFRRANKRRVLPNSRELVTKHNSTVPPDRIPQHSDPVDINWTEIDPRSAPNHIIGHAALRIPEKSQPRYRLYWPIRHGWLNEKDYDNRNMLESDFFKILEDSIKNELGLTHKGDWNQYSCVFLIPDLYEKILVSRVLDELIRDFGFQRVCFMQESVAATFGAGFSTSCMVDIGAQKTSISCVEDGMVFEDSRINLKYGGYDVTETFVKMMLFDQFNYSDFNLMRRHDFLLAEELKAKFTTMSDEDIKVDAKDFYLRAYGQETRKYSFKIYDEGFLAPMGYFNPRIFDHSEKLIGRHTLVPRSVDLYNGHPNDPMSHAQMLVIQLTHQQYPSAVMPAPVKSARPIPTLMPPTPSKPKQLGIPSHLNGDMEGTPRSSPAGSPPPEEIGTPNAGADEGTGDDINEIKNSQLLDQNLIDRTVPILPLHDAILTSIHQAASGDERRLRDLLGSIMLIGGASKTPNLAQFLELRLRQAYPQYPKEILVGTPPRELDPSVLVWKGGSVFGKLRMTNDSWIGALEYDRLGARILNYKCMWHW</sequence>
<accession>A0A9W7VZ60</accession>
<dbReference type="InterPro" id="IPR004000">
    <property type="entry name" value="Actin"/>
</dbReference>
<dbReference type="FunFam" id="3.30.420.40:FF:000201">
    <property type="entry name" value="Actin-related protein 8"/>
    <property type="match status" value="1"/>
</dbReference>
<proteinExistence type="inferred from homology"/>
<dbReference type="SUPFAM" id="SSF53067">
    <property type="entry name" value="Actin-like ATPase domain"/>
    <property type="match status" value="2"/>
</dbReference>
<comment type="caution">
    <text evidence="3">The sequence shown here is derived from an EMBL/GenBank/DDBJ whole genome shotgun (WGS) entry which is preliminary data.</text>
</comment>
<dbReference type="Proteomes" id="UP001138500">
    <property type="component" value="Unassembled WGS sequence"/>
</dbReference>
<dbReference type="Gene3D" id="3.30.420.40">
    <property type="match status" value="3"/>
</dbReference>
<reference evidence="3 4" key="2">
    <citation type="journal article" date="2021" name="Curr. Genet.">
        <title>Genetic response to nitrogen starvation in the aggressive Eucalyptus foliar pathogen Teratosphaeria destructans.</title>
        <authorList>
            <person name="Havenga M."/>
            <person name="Wingfield B.D."/>
            <person name="Wingfield M.J."/>
            <person name="Dreyer L.L."/>
            <person name="Roets F."/>
            <person name="Aylward J."/>
        </authorList>
    </citation>
    <scope>NUCLEOTIDE SEQUENCE [LARGE SCALE GENOMIC DNA]</scope>
    <source>
        <strain evidence="3">CMW44962</strain>
    </source>
</reference>
<evidence type="ECO:0000256" key="1">
    <source>
        <dbReference type="RuleBase" id="RU000487"/>
    </source>
</evidence>
<dbReference type="OrthoDB" id="5572108at2759"/>
<comment type="similarity">
    <text evidence="1">Belongs to the actin family.</text>
</comment>
<dbReference type="PANTHER" id="PTHR11937">
    <property type="entry name" value="ACTIN"/>
    <property type="match status" value="1"/>
</dbReference>
<name>A0A9W7VZ60_9PEZI</name>
<gene>
    <name evidence="3" type="ORF">Tdes44962_MAKER05387</name>
</gene>
<dbReference type="EMBL" id="RIBY02002356">
    <property type="protein sequence ID" value="KAH9818193.1"/>
    <property type="molecule type" value="Genomic_DNA"/>
</dbReference>
<dbReference type="SMART" id="SM00268">
    <property type="entry name" value="ACTIN"/>
    <property type="match status" value="1"/>
</dbReference>
<evidence type="ECO:0000313" key="4">
    <source>
        <dbReference type="Proteomes" id="UP001138500"/>
    </source>
</evidence>
<dbReference type="CDD" id="cd10206">
    <property type="entry name" value="ASKHA_NBD_Arp8-like"/>
    <property type="match status" value="1"/>
</dbReference>
<keyword evidence="4" id="KW-1185">Reference proteome</keyword>
<dbReference type="Gene3D" id="3.90.640.10">
    <property type="entry name" value="Actin, Chain A, domain 4"/>
    <property type="match status" value="1"/>
</dbReference>